<sequence>MLKRTRTQETLIIDVSDDEDVEMDIGSPTDGPATSIQTANPPGRQTPLAAFPPLSDPTAWKQRSSPASAAAAQVPEKAGKLDFLHERIEEMKRKIAEAEAKKKYINNSSAPQTPSTQSPPPAEPLRLPKASDSKELIRRVGFERRNRIASVDLPAVEAALKEKRDRLREVVSQAAQLELDLQAAEAERQQLATEMKELGESSEGDTTESSGQPPAFGSFAGMEETQTPVSLGETPSLVEPRVLAQGAAIVAPNLDHGVATINSGVTSSRSDTDMDISKPQSPGDETVVVHEPTPESHPQSDTPAQTDVVPVNGTTEGSAEPTFPTGNGHLTLAATDVSKPRSDDDESHDSADADISMQTSPAESSSSDDESYEPQLAQISDNQGALLDNGNVLTNPPEQGVGATTNEPQDEQVIDKDPFEPSPVQTDVQGIQPGLKYINGEVVEEKTGSPVKDPLSYRSPFEYFRAYRFHPRFLEAIPGGLKSMTYSSKIDPNKEICPHALNGVQCSDGNACAYQHFESMVVPDGEIITQLGSSDMFSGEVKLRFIDGLKKVLNGLKANKVRDFDRITKAIVEYRAAFLEDKTKVLPLDGITI</sequence>
<evidence type="ECO:0000313" key="4">
    <source>
        <dbReference type="EMBL" id="EMR65770.1"/>
    </source>
</evidence>
<dbReference type="KEGG" id="ela:UCREL1_7259"/>
<feature type="region of interest" description="Disordered" evidence="2">
    <location>
        <begin position="386"/>
        <end position="428"/>
    </location>
</feature>
<proteinExistence type="predicted"/>
<dbReference type="Proteomes" id="UP000012174">
    <property type="component" value="Unassembled WGS sequence"/>
</dbReference>
<feature type="zinc finger region" description="C3H1-type" evidence="1">
    <location>
        <begin position="491"/>
        <end position="519"/>
    </location>
</feature>
<keyword evidence="1" id="KW-0479">Metal-binding</keyword>
<dbReference type="STRING" id="1287681.M7TGC9"/>
<feature type="compositionally biased region" description="Polar residues" evidence="2">
    <location>
        <begin position="296"/>
        <end position="305"/>
    </location>
</feature>
<keyword evidence="1" id="KW-0863">Zinc-finger</keyword>
<feature type="region of interest" description="Disordered" evidence="2">
    <location>
        <begin position="250"/>
        <end position="374"/>
    </location>
</feature>
<dbReference type="GO" id="GO:0008270">
    <property type="term" value="F:zinc ion binding"/>
    <property type="evidence" value="ECO:0007669"/>
    <property type="project" value="UniProtKB-KW"/>
</dbReference>
<feature type="compositionally biased region" description="Polar residues" evidence="2">
    <location>
        <begin position="260"/>
        <end position="269"/>
    </location>
</feature>
<feature type="domain" description="C3H1-type" evidence="3">
    <location>
        <begin position="491"/>
        <end position="519"/>
    </location>
</feature>
<gene>
    <name evidence="4" type="ORF">UCREL1_7259</name>
</gene>
<dbReference type="AlphaFoldDB" id="M7TGC9"/>
<dbReference type="PROSITE" id="PS50103">
    <property type="entry name" value="ZF_C3H1"/>
    <property type="match status" value="1"/>
</dbReference>
<dbReference type="eggNOG" id="KOG4839">
    <property type="taxonomic scope" value="Eukaryota"/>
</dbReference>
<dbReference type="EMBL" id="KB706793">
    <property type="protein sequence ID" value="EMR65770.1"/>
    <property type="molecule type" value="Genomic_DNA"/>
</dbReference>
<protein>
    <recommendedName>
        <fullName evidence="3">C3H1-type domain-containing protein</fullName>
    </recommendedName>
</protein>
<dbReference type="CDD" id="cd14686">
    <property type="entry name" value="bZIP"/>
    <property type="match status" value="1"/>
</dbReference>
<organism evidence="4 5">
    <name type="scientific">Eutypa lata (strain UCR-EL1)</name>
    <name type="common">Grapevine dieback disease fungus</name>
    <name type="synonym">Eutypa armeniacae</name>
    <dbReference type="NCBI Taxonomy" id="1287681"/>
    <lineage>
        <taxon>Eukaryota</taxon>
        <taxon>Fungi</taxon>
        <taxon>Dikarya</taxon>
        <taxon>Ascomycota</taxon>
        <taxon>Pezizomycotina</taxon>
        <taxon>Sordariomycetes</taxon>
        <taxon>Xylariomycetidae</taxon>
        <taxon>Xylariales</taxon>
        <taxon>Diatrypaceae</taxon>
        <taxon>Eutypa</taxon>
    </lineage>
</organism>
<reference evidence="5" key="1">
    <citation type="journal article" date="2013" name="Genome Announc.">
        <title>Draft genome sequence of the grapevine dieback fungus Eutypa lata UCR-EL1.</title>
        <authorList>
            <person name="Blanco-Ulate B."/>
            <person name="Rolshausen P.E."/>
            <person name="Cantu D."/>
        </authorList>
    </citation>
    <scope>NUCLEOTIDE SEQUENCE [LARGE SCALE GENOMIC DNA]</scope>
    <source>
        <strain evidence="5">UCR-EL1</strain>
    </source>
</reference>
<name>M7TGC9_EUTLA</name>
<feature type="region of interest" description="Disordered" evidence="2">
    <location>
        <begin position="188"/>
        <end position="234"/>
    </location>
</feature>
<dbReference type="OMA" id="CDEVEPD"/>
<feature type="region of interest" description="Disordered" evidence="2">
    <location>
        <begin position="17"/>
        <end position="78"/>
    </location>
</feature>
<keyword evidence="1" id="KW-0862">Zinc</keyword>
<feature type="region of interest" description="Disordered" evidence="2">
    <location>
        <begin position="102"/>
        <end position="132"/>
    </location>
</feature>
<evidence type="ECO:0000313" key="5">
    <source>
        <dbReference type="Proteomes" id="UP000012174"/>
    </source>
</evidence>
<feature type="compositionally biased region" description="Polar residues" evidence="2">
    <location>
        <begin position="391"/>
        <end position="407"/>
    </location>
</feature>
<evidence type="ECO:0000259" key="3">
    <source>
        <dbReference type="PROSITE" id="PS50103"/>
    </source>
</evidence>
<keyword evidence="5" id="KW-1185">Reference proteome</keyword>
<accession>M7TGC9</accession>
<dbReference type="InterPro" id="IPR000571">
    <property type="entry name" value="Znf_CCCH"/>
</dbReference>
<evidence type="ECO:0000256" key="1">
    <source>
        <dbReference type="PROSITE-ProRule" id="PRU00723"/>
    </source>
</evidence>
<evidence type="ECO:0000256" key="2">
    <source>
        <dbReference type="SAM" id="MobiDB-lite"/>
    </source>
</evidence>
<dbReference type="HOGENOM" id="CLU_516816_0_0_1"/>
<dbReference type="OrthoDB" id="1922977at2759"/>